<dbReference type="Gene3D" id="3.30.457.10">
    <property type="entry name" value="Copper amine oxidase-like, N-terminal domain"/>
    <property type="match status" value="1"/>
</dbReference>
<dbReference type="InterPro" id="IPR036582">
    <property type="entry name" value="Mao_N_sf"/>
</dbReference>
<sequence>MRRALVIFTVMAWLGMFFGYLPSAHAADNGLKIMINGSSIKVPAGDQAPFCLQGRTYVPLRVISEGLGARVEWRASTRQVVIYTPGAVVSPVAQPVLRNGNRSDIEVVINGQVLVIPPEYGRVMVTRLGRTVVPMRVIGQALGCQVTWDAATRTVFVTSNPVASDSTEDSTGGPNGGVDENADKTRLVQELASYHTNLKLSDGTVINTQDLTSKDISTFSEADLQLFQTALKELQKYTKEIQLPDGTVIPTWSLEIKGKSIATADQLKSWIQAETPRIQAKMEQNGRVFQPIPLELVDLYLQIGSEYGIRGDLAFCQAVKETEYFQFTGLVQSWQNNYCGLWATGSACTGQESLNGADPGMVKFQPGVHGAIFSSPAAGVEAHIQHLYAYATKESLPSGKVLCDPRFGLVARGSAPTWQGLNARWAVPGITYGQSIIQDYWLKALNR</sequence>
<dbReference type="CAZy" id="GH73">
    <property type="family name" value="Glycoside Hydrolase Family 73"/>
</dbReference>
<name>D7CLT2_SYNLT</name>
<dbReference type="AlphaFoldDB" id="D7CLT2"/>
<organism evidence="4 5">
    <name type="scientific">Syntrophothermus lipocalidus (strain DSM 12680 / TGB-C1)</name>
    <dbReference type="NCBI Taxonomy" id="643648"/>
    <lineage>
        <taxon>Bacteria</taxon>
        <taxon>Bacillati</taxon>
        <taxon>Bacillota</taxon>
        <taxon>Clostridia</taxon>
        <taxon>Eubacteriales</taxon>
        <taxon>Syntrophomonadaceae</taxon>
        <taxon>Syntrophothermus</taxon>
    </lineage>
</organism>
<gene>
    <name evidence="4" type="ordered locus">Slip_0887</name>
</gene>
<feature type="signal peptide" evidence="2">
    <location>
        <begin position="1"/>
        <end position="26"/>
    </location>
</feature>
<evidence type="ECO:0000313" key="5">
    <source>
        <dbReference type="Proteomes" id="UP000000378"/>
    </source>
</evidence>
<dbReference type="eggNOG" id="COG1653">
    <property type="taxonomic scope" value="Bacteria"/>
</dbReference>
<dbReference type="InterPro" id="IPR012854">
    <property type="entry name" value="Cu_amine_oxidase-like_N"/>
</dbReference>
<dbReference type="HOGENOM" id="CLU_640629_0_0_9"/>
<reference evidence="5" key="1">
    <citation type="journal article" date="2010" name="Stand. Genomic Sci.">
        <title>Complete genome sequence of Syntrophothermus lipocalidus type strain (TGB-C1T).</title>
        <authorList>
            <consortium name="US DOE Joint Genome Institute (JGI-PGF)"/>
            <person name="Djao O."/>
            <person name="Zhang X."/>
            <person name="Lucas S."/>
            <person name="Lapidus A."/>
            <person name="Glavina Del Rio T."/>
            <person name="Nolan M."/>
            <person name="Tice H."/>
            <person name="Cheng J."/>
            <person name="Han C."/>
            <person name="Tapia R."/>
            <person name="Goodwin L."/>
            <person name="Pitluck S."/>
            <person name="Liolios K."/>
            <person name="Ivanova N."/>
            <person name="Mavromatis K."/>
            <person name="Mikhailova N."/>
            <person name="Ovchinnikova G."/>
            <person name="Pati A."/>
            <person name="Brambilla E."/>
            <person name="Chen A."/>
            <person name="Palaniappan K."/>
            <person name="Land M."/>
            <person name="Hauser L."/>
            <person name="Chang Y."/>
            <person name="Jeffries C."/>
            <person name="Rohde M."/>
            <person name="Sikorski J."/>
            <person name="Spring S."/>
            <person name="Goker M."/>
            <person name="Detter J."/>
            <person name="Woyke T."/>
            <person name="Bristow J."/>
            <person name="Eisen J."/>
            <person name="Markowitz V."/>
            <person name="Hugenholtz P."/>
            <person name="Kyrpides N."/>
            <person name="Klenk H."/>
        </authorList>
    </citation>
    <scope>NUCLEOTIDE SEQUENCE [LARGE SCALE GENOMIC DNA]</scope>
    <source>
        <strain evidence="5">DSM 12680 / TGB-C1</strain>
    </source>
</reference>
<proteinExistence type="predicted"/>
<feature type="region of interest" description="Disordered" evidence="1">
    <location>
        <begin position="161"/>
        <end position="182"/>
    </location>
</feature>
<feature type="chain" id="PRO_5003094059" evidence="2">
    <location>
        <begin position="27"/>
        <end position="447"/>
    </location>
</feature>
<reference evidence="4 5" key="2">
    <citation type="journal article" date="2010" name="Stand. Genomic Sci.">
        <title>Complete genome sequence of Syntrophothermus lipocalidus type strain (TGB-C1).</title>
        <authorList>
            <person name="Djao O.D."/>
            <person name="Zhang X."/>
            <person name="Lucas S."/>
            <person name="Lapidus A."/>
            <person name="Del Rio T.G."/>
            <person name="Nolan M."/>
            <person name="Tice H."/>
            <person name="Cheng J.F."/>
            <person name="Han C."/>
            <person name="Tapia R."/>
            <person name="Goodwin L."/>
            <person name="Pitluck S."/>
            <person name="Liolios K."/>
            <person name="Ivanova N."/>
            <person name="Mavromatis K."/>
            <person name="Mikhailova N."/>
            <person name="Ovchinnikova G."/>
            <person name="Pati A."/>
            <person name="Brambilla E."/>
            <person name="Chen A."/>
            <person name="Palaniappan K."/>
            <person name="Land M."/>
            <person name="Hauser L."/>
            <person name="Chang Y.J."/>
            <person name="Jeffries C.D."/>
            <person name="Rohde M."/>
            <person name="Sikorski J."/>
            <person name="Spring S."/>
            <person name="Goker M."/>
            <person name="Detter J.C."/>
            <person name="Woyke T."/>
            <person name="Bristow J."/>
            <person name="Eisen J.A."/>
            <person name="Markowitz V."/>
            <person name="Hugenholtz P."/>
            <person name="Kyrpides N.C."/>
            <person name="Klenk H.P."/>
        </authorList>
    </citation>
    <scope>NUCLEOTIDE SEQUENCE [LARGE SCALE GENOMIC DNA]</scope>
    <source>
        <strain evidence="5">DSM 12680 / TGB-C1</strain>
    </source>
</reference>
<dbReference type="eggNOG" id="COG0860">
    <property type="taxonomic scope" value="Bacteria"/>
</dbReference>
<evidence type="ECO:0000256" key="2">
    <source>
        <dbReference type="SAM" id="SignalP"/>
    </source>
</evidence>
<feature type="compositionally biased region" description="Polar residues" evidence="1">
    <location>
        <begin position="161"/>
        <end position="172"/>
    </location>
</feature>
<evidence type="ECO:0000259" key="3">
    <source>
        <dbReference type="Pfam" id="PF07833"/>
    </source>
</evidence>
<dbReference type="Proteomes" id="UP000000378">
    <property type="component" value="Chromosome"/>
</dbReference>
<feature type="domain" description="Copper amine oxidase-like N-terminal" evidence="3">
    <location>
        <begin position="35"/>
        <end position="156"/>
    </location>
</feature>
<evidence type="ECO:0000256" key="1">
    <source>
        <dbReference type="SAM" id="MobiDB-lite"/>
    </source>
</evidence>
<dbReference type="STRING" id="643648.Slip_0887"/>
<protein>
    <submittedName>
        <fullName evidence="4">Copper amine oxidase domain protein</fullName>
    </submittedName>
</protein>
<dbReference type="Pfam" id="PF07833">
    <property type="entry name" value="Cu_amine_oxidN1"/>
    <property type="match status" value="1"/>
</dbReference>
<keyword evidence="5" id="KW-1185">Reference proteome</keyword>
<evidence type="ECO:0000313" key="4">
    <source>
        <dbReference type="EMBL" id="ADI01667.1"/>
    </source>
</evidence>
<dbReference type="KEGG" id="slp:Slip_0887"/>
<dbReference type="SUPFAM" id="SSF55383">
    <property type="entry name" value="Copper amine oxidase, domain N"/>
    <property type="match status" value="2"/>
</dbReference>
<accession>D7CLT2</accession>
<dbReference type="EMBL" id="CP002048">
    <property type="protein sequence ID" value="ADI01667.1"/>
    <property type="molecule type" value="Genomic_DNA"/>
</dbReference>
<dbReference type="GO" id="GO:0004040">
    <property type="term" value="F:amidase activity"/>
    <property type="evidence" value="ECO:0007669"/>
    <property type="project" value="InterPro"/>
</dbReference>
<keyword evidence="2" id="KW-0732">Signal</keyword>